<feature type="non-terminal residue" evidence="2">
    <location>
        <position position="217"/>
    </location>
</feature>
<comment type="caution">
    <text evidence="2">The sequence shown here is derived from an EMBL/GenBank/DDBJ whole genome shotgun (WGS) entry which is preliminary data.</text>
</comment>
<keyword evidence="1" id="KW-0472">Membrane</keyword>
<keyword evidence="1" id="KW-1133">Transmembrane helix</keyword>
<sequence length="217" mass="22385">MCVRLAILGMALVVAAAPAAACSPIVPLSILYSGPTVGAMVIGAGAGLALVVAVKCGLFATLCRELHPARAAGLMFLANAATTVLGVAIALGPASGGGLFTLPVVIWAAIRTSNHLDRRRGVAGGLIGLFFLSCVLWAVAEYAGGAGGSSAAYWGLKFAYTACAVAVGFVMTAAWEAYLVQRWSLLPATARRVPRPERRPRLDRALGRAARAERDRP</sequence>
<evidence type="ECO:0000256" key="1">
    <source>
        <dbReference type="SAM" id="Phobius"/>
    </source>
</evidence>
<feature type="transmembrane region" description="Helical" evidence="1">
    <location>
        <begin position="37"/>
        <end position="60"/>
    </location>
</feature>
<evidence type="ECO:0000313" key="2">
    <source>
        <dbReference type="EMBL" id="GAG04826.1"/>
    </source>
</evidence>
<organism evidence="2">
    <name type="scientific">marine sediment metagenome</name>
    <dbReference type="NCBI Taxonomy" id="412755"/>
    <lineage>
        <taxon>unclassified sequences</taxon>
        <taxon>metagenomes</taxon>
        <taxon>ecological metagenomes</taxon>
    </lineage>
</organism>
<protein>
    <submittedName>
        <fullName evidence="2">Uncharacterized protein</fullName>
    </submittedName>
</protein>
<proteinExistence type="predicted"/>
<feature type="transmembrane region" description="Helical" evidence="1">
    <location>
        <begin position="72"/>
        <end position="91"/>
    </location>
</feature>
<dbReference type="AlphaFoldDB" id="X0VWC3"/>
<accession>X0VWC3</accession>
<name>X0VWC3_9ZZZZ</name>
<reference evidence="2" key="1">
    <citation type="journal article" date="2014" name="Front. Microbiol.">
        <title>High frequency of phylogenetically diverse reductive dehalogenase-homologous genes in deep subseafloor sedimentary metagenomes.</title>
        <authorList>
            <person name="Kawai M."/>
            <person name="Futagami T."/>
            <person name="Toyoda A."/>
            <person name="Takaki Y."/>
            <person name="Nishi S."/>
            <person name="Hori S."/>
            <person name="Arai W."/>
            <person name="Tsubouchi T."/>
            <person name="Morono Y."/>
            <person name="Uchiyama I."/>
            <person name="Ito T."/>
            <person name="Fujiyama A."/>
            <person name="Inagaki F."/>
            <person name="Takami H."/>
        </authorList>
    </citation>
    <scope>NUCLEOTIDE SEQUENCE</scope>
    <source>
        <strain evidence="2">Expedition CK06-06</strain>
    </source>
</reference>
<feature type="transmembrane region" description="Helical" evidence="1">
    <location>
        <begin position="152"/>
        <end position="175"/>
    </location>
</feature>
<keyword evidence="1" id="KW-0812">Transmembrane</keyword>
<dbReference type="EMBL" id="BARS01025498">
    <property type="protein sequence ID" value="GAG04826.1"/>
    <property type="molecule type" value="Genomic_DNA"/>
</dbReference>
<gene>
    <name evidence="2" type="ORF">S01H1_40285</name>
</gene>
<feature type="transmembrane region" description="Helical" evidence="1">
    <location>
        <begin position="121"/>
        <end position="140"/>
    </location>
</feature>
<feature type="transmembrane region" description="Helical" evidence="1">
    <location>
        <begin position="97"/>
        <end position="114"/>
    </location>
</feature>